<evidence type="ECO:0000313" key="2">
    <source>
        <dbReference type="Proteomes" id="UP000503129"/>
    </source>
</evidence>
<name>A0A856MLC2_9CYAN</name>
<organism evidence="1 2">
    <name type="scientific">Brasilonema sennae CENA114</name>
    <dbReference type="NCBI Taxonomy" id="415709"/>
    <lineage>
        <taxon>Bacteria</taxon>
        <taxon>Bacillati</taxon>
        <taxon>Cyanobacteriota</taxon>
        <taxon>Cyanophyceae</taxon>
        <taxon>Nostocales</taxon>
        <taxon>Scytonemataceae</taxon>
        <taxon>Brasilonema</taxon>
        <taxon>Bromeliae group (in: Brasilonema)</taxon>
    </lineage>
</organism>
<keyword evidence="2" id="KW-1185">Reference proteome</keyword>
<sequence>MNLAEKHECLLIGLESLTYTSFKFPKLNRLVVQRRLYLYVMFIYLIVVELHKSNSYHQRASHISQTTGCQTWSNFPLLQIKTGYGFDGEISGSTDLY</sequence>
<protein>
    <submittedName>
        <fullName evidence="1">Uncharacterized protein</fullName>
    </submittedName>
</protein>
<dbReference type="RefSeq" id="WP_171976994.1">
    <property type="nucleotide sequence ID" value="NZ_CAWOXK010000001.1"/>
</dbReference>
<reference evidence="1 2" key="1">
    <citation type="submission" date="2018-06" db="EMBL/GenBank/DDBJ databases">
        <title>Comparative genomics of Brasilonema spp. strains.</title>
        <authorList>
            <person name="Alvarenga D.O."/>
            <person name="Fiore M.F."/>
            <person name="Varani A.M."/>
        </authorList>
    </citation>
    <scope>NUCLEOTIDE SEQUENCE [LARGE SCALE GENOMIC DNA]</scope>
    <source>
        <strain evidence="1 2">CENA114</strain>
    </source>
</reference>
<dbReference type="KEGG" id="bsen:DP114_20710"/>
<accession>A0A856MLC2</accession>
<gene>
    <name evidence="1" type="ORF">DP114_20710</name>
</gene>
<dbReference type="EMBL" id="CP030118">
    <property type="protein sequence ID" value="QDL09987.1"/>
    <property type="molecule type" value="Genomic_DNA"/>
</dbReference>
<proteinExistence type="predicted"/>
<evidence type="ECO:0000313" key="1">
    <source>
        <dbReference type="EMBL" id="QDL09987.1"/>
    </source>
</evidence>
<dbReference type="AlphaFoldDB" id="A0A856MLC2"/>
<dbReference type="Proteomes" id="UP000503129">
    <property type="component" value="Chromosome"/>
</dbReference>